<keyword evidence="4" id="KW-0862">Zinc</keyword>
<evidence type="ECO:0000256" key="2">
    <source>
        <dbReference type="ARBA" id="ARBA00022723"/>
    </source>
</evidence>
<feature type="domain" description="Metallo-beta-lactamase" evidence="5">
    <location>
        <begin position="50"/>
        <end position="257"/>
    </location>
</feature>
<dbReference type="Pfam" id="PF00753">
    <property type="entry name" value="Lactamase_B"/>
    <property type="match status" value="1"/>
</dbReference>
<evidence type="ECO:0000256" key="1">
    <source>
        <dbReference type="ARBA" id="ARBA00007749"/>
    </source>
</evidence>
<dbReference type="SMART" id="SM00849">
    <property type="entry name" value="Lactamase_B"/>
    <property type="match status" value="1"/>
</dbReference>
<dbReference type="SUPFAM" id="SSF56281">
    <property type="entry name" value="Metallo-hydrolase/oxidoreductase"/>
    <property type="match status" value="1"/>
</dbReference>
<dbReference type="CDD" id="cd07728">
    <property type="entry name" value="YtnP-like_MBL-fold"/>
    <property type="match status" value="1"/>
</dbReference>
<dbReference type="GO" id="GO:0016787">
    <property type="term" value="F:hydrolase activity"/>
    <property type="evidence" value="ECO:0007669"/>
    <property type="project" value="UniProtKB-KW"/>
</dbReference>
<dbReference type="Proteomes" id="UP000198694">
    <property type="component" value="Unassembled WGS sequence"/>
</dbReference>
<protein>
    <submittedName>
        <fullName evidence="6">Glyoxylase, beta-lactamase superfamily II</fullName>
    </submittedName>
</protein>
<dbReference type="InterPro" id="IPR051013">
    <property type="entry name" value="MBL_superfamily_lactonases"/>
</dbReference>
<dbReference type="OrthoDB" id="9802897at2"/>
<keyword evidence="3" id="KW-0378">Hydrolase</keyword>
<dbReference type="EMBL" id="FNFL01000006">
    <property type="protein sequence ID" value="SDK44439.1"/>
    <property type="molecule type" value="Genomic_DNA"/>
</dbReference>
<name>A0A1G9BYB9_9BACI</name>
<dbReference type="GO" id="GO:0046872">
    <property type="term" value="F:metal ion binding"/>
    <property type="evidence" value="ECO:0007669"/>
    <property type="project" value="UniProtKB-KW"/>
</dbReference>
<evidence type="ECO:0000256" key="3">
    <source>
        <dbReference type="ARBA" id="ARBA00022801"/>
    </source>
</evidence>
<dbReference type="RefSeq" id="WP_093216307.1">
    <property type="nucleotide sequence ID" value="NZ_FNFL01000006.1"/>
</dbReference>
<evidence type="ECO:0000259" key="5">
    <source>
        <dbReference type="SMART" id="SM00849"/>
    </source>
</evidence>
<dbReference type="PANTHER" id="PTHR42978:SF6">
    <property type="entry name" value="QUORUM-QUENCHING LACTONASE YTNP-RELATED"/>
    <property type="match status" value="1"/>
</dbReference>
<dbReference type="STRING" id="407036.SAMN05216243_3202"/>
<accession>A0A1G9BYB9</accession>
<dbReference type="InterPro" id="IPR001279">
    <property type="entry name" value="Metallo-B-lactamas"/>
</dbReference>
<evidence type="ECO:0000256" key="4">
    <source>
        <dbReference type="ARBA" id="ARBA00022833"/>
    </source>
</evidence>
<keyword evidence="7" id="KW-1185">Reference proteome</keyword>
<organism evidence="6 7">
    <name type="scientific">Sediminibacillus albus</name>
    <dbReference type="NCBI Taxonomy" id="407036"/>
    <lineage>
        <taxon>Bacteria</taxon>
        <taxon>Bacillati</taxon>
        <taxon>Bacillota</taxon>
        <taxon>Bacilli</taxon>
        <taxon>Bacillales</taxon>
        <taxon>Bacillaceae</taxon>
        <taxon>Sediminibacillus</taxon>
    </lineage>
</organism>
<evidence type="ECO:0000313" key="7">
    <source>
        <dbReference type="Proteomes" id="UP000198694"/>
    </source>
</evidence>
<dbReference type="Gene3D" id="3.60.15.10">
    <property type="entry name" value="Ribonuclease Z/Hydroxyacylglutathione hydrolase-like"/>
    <property type="match status" value="1"/>
</dbReference>
<dbReference type="AlphaFoldDB" id="A0A1G9BYB9"/>
<comment type="similarity">
    <text evidence="1">Belongs to the metallo-beta-lactamase superfamily.</text>
</comment>
<proteinExistence type="inferred from homology"/>
<sequence>METLTIGRAKLTWLNGGVNHLDGGAMFGVVPKPLWSRKYPHNEKNQIELRTDPILIEVEDKRYLIDSGIGNKKLSDKQIRNFGVAEESKIEISLQALGLTGKDIDAVLMTHLHFDHACGLTKWNGDELTAAFPGVPIYVSRTEWEEMKNPNIRSANTYWENNWKPIEDLFVPYDKEITICKGLKMIHTSGHSDGHAIITFQDGEDMFIHMADLMPTHAHQNVLWVLAYDDFPVSSVHQKKKWMEEGLKRNAWYTFYHDAYYRALKFNADGEIVDQLERTRYEYE</sequence>
<keyword evidence="2" id="KW-0479">Metal-binding</keyword>
<reference evidence="6 7" key="1">
    <citation type="submission" date="2016-10" db="EMBL/GenBank/DDBJ databases">
        <authorList>
            <person name="de Groot N.N."/>
        </authorList>
    </citation>
    <scope>NUCLEOTIDE SEQUENCE [LARGE SCALE GENOMIC DNA]</scope>
    <source>
        <strain evidence="6 7">CGMCC 1.6502</strain>
    </source>
</reference>
<evidence type="ECO:0000313" key="6">
    <source>
        <dbReference type="EMBL" id="SDK44439.1"/>
    </source>
</evidence>
<dbReference type="PANTHER" id="PTHR42978">
    <property type="entry name" value="QUORUM-QUENCHING LACTONASE YTNP-RELATED-RELATED"/>
    <property type="match status" value="1"/>
</dbReference>
<gene>
    <name evidence="6" type="ORF">SAMN05216243_3202</name>
</gene>
<dbReference type="InterPro" id="IPR036866">
    <property type="entry name" value="RibonucZ/Hydroxyglut_hydro"/>
</dbReference>